<accession>A0A8B8ERK1</accession>
<evidence type="ECO:0000256" key="2">
    <source>
        <dbReference type="ARBA" id="ARBA00022771"/>
    </source>
</evidence>
<name>A0A8B8ERK1_CRAVI</name>
<sequence>MTDNEEDTTLCKNCRRQIAASNFVLHEMHCKRNISLCEHCNEPIPKAEMEVHFEENHAEIPCPKCKMSVEKQHLEIHEEQECQKRPVKCTYCEMDVTKGELEEHLGYCGTRTENCILCGQFIMVKDMARHEESKCSYGGVQPKNNTRNDLPRPVRNIPPASVTTRVPPPPSADVDDDFLFGSGELNSFQMDEIQRLLGASGQGPSHQTGVITGTRSMVRPSPPAATSKSKKKEVNVQRQNRNGDVNHNLDQDQTFLPCEFCGEAFPVDVLVLHQGSCTEDQLNSLVADNPFPTSVDNRTNYPVFQPERPVPHVIDNLHGYDDSDPTEFTEGAGPVRLDEDLLLPCEFCDELFPQDVLVQHQAVCDSDALKTPRVMSPAVRNTGGSMRKVPNTSLTNPVSHTPNIREIIYGKDHVSPAGPHSRDLDHTLRKYGSSSFDAYGSRGQNRTSDIDNSPPTSPRRSTSRSSVSSAARTKRTLNSLLSDYDSPVPTPKPGGSRRDSRESAGSFVGFSSSRKANVNLNNLSKQTARSTPSSSRTTGASSIRNETKRTNIGANRRDNFEPDLEVGNLRPSRTQRNPEGRYLPTTPGGQSSRQRDRTFDYGDRNNKTRSPPKRRDQY</sequence>
<dbReference type="GeneID" id="111136201"/>
<feature type="compositionally biased region" description="Polar residues" evidence="5">
    <location>
        <begin position="390"/>
        <end position="402"/>
    </location>
</feature>
<feature type="region of interest" description="Disordered" evidence="5">
    <location>
        <begin position="376"/>
        <end position="402"/>
    </location>
</feature>
<feature type="domain" description="TRAF-type" evidence="6">
    <location>
        <begin position="59"/>
        <end position="102"/>
    </location>
</feature>
<dbReference type="InterPro" id="IPR051986">
    <property type="entry name" value="Innate_Immune_Apopt_Reg"/>
</dbReference>
<dbReference type="InterPro" id="IPR049439">
    <property type="entry name" value="TRAFD1-XIAF1_Znf"/>
</dbReference>
<evidence type="ECO:0000256" key="4">
    <source>
        <dbReference type="PROSITE-ProRule" id="PRU00207"/>
    </source>
</evidence>
<evidence type="ECO:0000256" key="1">
    <source>
        <dbReference type="ARBA" id="ARBA00022723"/>
    </source>
</evidence>
<evidence type="ECO:0000313" key="7">
    <source>
        <dbReference type="Proteomes" id="UP000694844"/>
    </source>
</evidence>
<proteinExistence type="predicted"/>
<feature type="zinc finger region" description="TRAF-type" evidence="4">
    <location>
        <begin position="59"/>
        <end position="102"/>
    </location>
</feature>
<feature type="compositionally biased region" description="Basic and acidic residues" evidence="5">
    <location>
        <begin position="545"/>
        <end position="560"/>
    </location>
</feature>
<feature type="region of interest" description="Disordered" evidence="5">
    <location>
        <begin position="198"/>
        <end position="249"/>
    </location>
</feature>
<feature type="compositionally biased region" description="Polar residues" evidence="5">
    <location>
        <begin position="236"/>
        <end position="245"/>
    </location>
</feature>
<dbReference type="PROSITE" id="PS50145">
    <property type="entry name" value="ZF_TRAF"/>
    <property type="match status" value="1"/>
</dbReference>
<keyword evidence="2 4" id="KW-0863">Zinc-finger</keyword>
<organism evidence="7 8">
    <name type="scientific">Crassostrea virginica</name>
    <name type="common">Eastern oyster</name>
    <dbReference type="NCBI Taxonomy" id="6565"/>
    <lineage>
        <taxon>Eukaryota</taxon>
        <taxon>Metazoa</taxon>
        <taxon>Spiralia</taxon>
        <taxon>Lophotrochozoa</taxon>
        <taxon>Mollusca</taxon>
        <taxon>Bivalvia</taxon>
        <taxon>Autobranchia</taxon>
        <taxon>Pteriomorphia</taxon>
        <taxon>Ostreida</taxon>
        <taxon>Ostreoidea</taxon>
        <taxon>Ostreidae</taxon>
        <taxon>Crassostrea</taxon>
    </lineage>
</organism>
<feature type="compositionally biased region" description="Polar residues" evidence="5">
    <location>
        <begin position="202"/>
        <end position="215"/>
    </location>
</feature>
<dbReference type="RefSeq" id="XP_022342579.1">
    <property type="nucleotide sequence ID" value="XM_022486871.1"/>
</dbReference>
<dbReference type="PANTHER" id="PTHR16295">
    <property type="entry name" value="TRAF-TYPE ZINC FINGER PROTEIN-RELATED"/>
    <property type="match status" value="1"/>
</dbReference>
<evidence type="ECO:0000256" key="5">
    <source>
        <dbReference type="SAM" id="MobiDB-lite"/>
    </source>
</evidence>
<feature type="compositionally biased region" description="Low complexity" evidence="5">
    <location>
        <begin position="527"/>
        <end position="542"/>
    </location>
</feature>
<evidence type="ECO:0000313" key="8">
    <source>
        <dbReference type="RefSeq" id="XP_022342579.1"/>
    </source>
</evidence>
<keyword evidence="7" id="KW-1185">Reference proteome</keyword>
<dbReference type="Pfam" id="PF23580">
    <property type="entry name" value="Znf_XAF1_N"/>
    <property type="match status" value="1"/>
</dbReference>
<reference evidence="8" key="1">
    <citation type="submission" date="2025-08" db="UniProtKB">
        <authorList>
            <consortium name="RefSeq"/>
        </authorList>
    </citation>
    <scope>IDENTIFICATION</scope>
    <source>
        <tissue evidence="8">Whole sample</tissue>
    </source>
</reference>
<feature type="region of interest" description="Disordered" evidence="5">
    <location>
        <begin position="135"/>
        <end position="154"/>
    </location>
</feature>
<dbReference type="Proteomes" id="UP000694844">
    <property type="component" value="Chromosome 5"/>
</dbReference>
<dbReference type="Pfam" id="PF21366">
    <property type="entry name" value="TRAFD1-XIAF1_ZnF"/>
    <property type="match status" value="1"/>
</dbReference>
<dbReference type="GO" id="GO:0008270">
    <property type="term" value="F:zinc ion binding"/>
    <property type="evidence" value="ECO:0007669"/>
    <property type="project" value="UniProtKB-KW"/>
</dbReference>
<dbReference type="GO" id="GO:0005739">
    <property type="term" value="C:mitochondrion"/>
    <property type="evidence" value="ECO:0007669"/>
    <property type="project" value="TreeGrafter"/>
</dbReference>
<protein>
    <submittedName>
        <fullName evidence="8">TRAF-type zinc finger domain-containing protein 1-like</fullName>
    </submittedName>
</protein>
<dbReference type="KEGG" id="cvn:111136201"/>
<keyword evidence="1 4" id="KW-0479">Metal-binding</keyword>
<evidence type="ECO:0000256" key="3">
    <source>
        <dbReference type="ARBA" id="ARBA00022833"/>
    </source>
</evidence>
<dbReference type="InterPro" id="IPR001293">
    <property type="entry name" value="Znf_TRAF"/>
</dbReference>
<keyword evidence="3 4" id="KW-0862">Zinc</keyword>
<dbReference type="OrthoDB" id="193703at2759"/>
<dbReference type="InterPro" id="IPR013083">
    <property type="entry name" value="Znf_RING/FYVE/PHD"/>
</dbReference>
<gene>
    <name evidence="8" type="primary">LOC111136201</name>
</gene>
<feature type="compositionally biased region" description="Low complexity" evidence="5">
    <location>
        <begin position="458"/>
        <end position="471"/>
    </location>
</feature>
<feature type="compositionally biased region" description="Polar residues" evidence="5">
    <location>
        <begin position="435"/>
        <end position="451"/>
    </location>
</feature>
<dbReference type="Gene3D" id="3.30.40.10">
    <property type="entry name" value="Zinc/RING finger domain, C3HC4 (zinc finger)"/>
    <property type="match status" value="1"/>
</dbReference>
<feature type="compositionally biased region" description="Basic and acidic residues" evidence="5">
    <location>
        <begin position="593"/>
        <end position="606"/>
    </location>
</feature>
<dbReference type="AlphaFoldDB" id="A0A8B8ERK1"/>
<evidence type="ECO:0000259" key="6">
    <source>
        <dbReference type="PROSITE" id="PS50145"/>
    </source>
</evidence>
<feature type="region of interest" description="Disordered" evidence="5">
    <location>
        <begin position="435"/>
        <end position="618"/>
    </location>
</feature>
<feature type="compositionally biased region" description="Polar residues" evidence="5">
    <location>
        <begin position="509"/>
        <end position="526"/>
    </location>
</feature>
<dbReference type="PANTHER" id="PTHR16295:SF10">
    <property type="entry name" value="EXPRESSED PROTEIN"/>
    <property type="match status" value="1"/>
</dbReference>